<organism evidence="9 10">
    <name type="scientific">Petrotoga sibirica</name>
    <dbReference type="NCBI Taxonomy" id="156202"/>
    <lineage>
        <taxon>Bacteria</taxon>
        <taxon>Thermotogati</taxon>
        <taxon>Thermotogota</taxon>
        <taxon>Thermotogae</taxon>
        <taxon>Petrotogales</taxon>
        <taxon>Petrotogaceae</taxon>
        <taxon>Petrotoga</taxon>
    </lineage>
</organism>
<evidence type="ECO:0000259" key="8">
    <source>
        <dbReference type="PROSITE" id="PS50928"/>
    </source>
</evidence>
<dbReference type="AlphaFoldDB" id="A0A4R8EL82"/>
<dbReference type="Proteomes" id="UP000294817">
    <property type="component" value="Unassembled WGS sequence"/>
</dbReference>
<dbReference type="GO" id="GO:0005886">
    <property type="term" value="C:plasma membrane"/>
    <property type="evidence" value="ECO:0007669"/>
    <property type="project" value="UniProtKB-SubCell"/>
</dbReference>
<dbReference type="Pfam" id="PF00528">
    <property type="entry name" value="BPD_transp_1"/>
    <property type="match status" value="1"/>
</dbReference>
<evidence type="ECO:0000256" key="1">
    <source>
        <dbReference type="ARBA" id="ARBA00004651"/>
    </source>
</evidence>
<dbReference type="InterPro" id="IPR035906">
    <property type="entry name" value="MetI-like_sf"/>
</dbReference>
<protein>
    <submittedName>
        <fullName evidence="9">Multiple sugar transport system permease protein</fullName>
    </submittedName>
</protein>
<sequence length="272" mass="30630">MKKKKLKMYLIIFISIIILIVELFPIAIIIMNSFKKDIDIWSANPFSFKPTLDSYKKVFQRKDVMLGLRNSLIVSILSTSFSLVVGAMASYALSRFKFRYRKALSYSFLISRMIPQISLSIPLFMMFRSLGLTDTLIALIFAHMSFNIPYVIWVLLPFFSSVPIEYEEAALVDGCNRKKVFWKIFIPLVGPGLVVATVFTFMMSWNEFLYALVLTSSNAKTAPVVINGFMGQYAPLWGQLAAAGTIMLIPVFVITLAFQRYLIGGMGGGVKG</sequence>
<dbReference type="PROSITE" id="PS50928">
    <property type="entry name" value="ABC_TM1"/>
    <property type="match status" value="1"/>
</dbReference>
<dbReference type="EMBL" id="SODZ01000013">
    <property type="protein sequence ID" value="TDX12870.1"/>
    <property type="molecule type" value="Genomic_DNA"/>
</dbReference>
<feature type="transmembrane region" description="Helical" evidence="7">
    <location>
        <begin position="236"/>
        <end position="258"/>
    </location>
</feature>
<feature type="transmembrane region" description="Helical" evidence="7">
    <location>
        <begin position="136"/>
        <end position="159"/>
    </location>
</feature>
<feature type="transmembrane region" description="Helical" evidence="7">
    <location>
        <begin position="9"/>
        <end position="31"/>
    </location>
</feature>
<feature type="transmembrane region" description="Helical" evidence="7">
    <location>
        <begin position="72"/>
        <end position="93"/>
    </location>
</feature>
<dbReference type="Gene3D" id="1.10.3720.10">
    <property type="entry name" value="MetI-like"/>
    <property type="match status" value="1"/>
</dbReference>
<feature type="transmembrane region" description="Helical" evidence="7">
    <location>
        <begin position="105"/>
        <end position="124"/>
    </location>
</feature>
<feature type="domain" description="ABC transmembrane type-1" evidence="8">
    <location>
        <begin position="68"/>
        <end position="258"/>
    </location>
</feature>
<dbReference type="CDD" id="cd06261">
    <property type="entry name" value="TM_PBP2"/>
    <property type="match status" value="1"/>
</dbReference>
<dbReference type="PANTHER" id="PTHR32243">
    <property type="entry name" value="MALTOSE TRANSPORT SYSTEM PERMEASE-RELATED"/>
    <property type="match status" value="1"/>
</dbReference>
<dbReference type="PANTHER" id="PTHR32243:SF18">
    <property type="entry name" value="INNER MEMBRANE ABC TRANSPORTER PERMEASE PROTEIN YCJP"/>
    <property type="match status" value="1"/>
</dbReference>
<keyword evidence="4 7" id="KW-0812">Transmembrane</keyword>
<gene>
    <name evidence="9" type="ORF">C8D74_11315</name>
</gene>
<keyword evidence="3" id="KW-1003">Cell membrane</keyword>
<feature type="transmembrane region" description="Helical" evidence="7">
    <location>
        <begin position="180"/>
        <end position="205"/>
    </location>
</feature>
<comment type="similarity">
    <text evidence="7">Belongs to the binding-protein-dependent transport system permease family.</text>
</comment>
<comment type="subcellular location">
    <subcellularLocation>
        <location evidence="1 7">Cell membrane</location>
        <topology evidence="1 7">Multi-pass membrane protein</topology>
    </subcellularLocation>
</comment>
<dbReference type="SUPFAM" id="SSF161098">
    <property type="entry name" value="MetI-like"/>
    <property type="match status" value="1"/>
</dbReference>
<evidence type="ECO:0000256" key="5">
    <source>
        <dbReference type="ARBA" id="ARBA00022989"/>
    </source>
</evidence>
<evidence type="ECO:0000256" key="6">
    <source>
        <dbReference type="ARBA" id="ARBA00023136"/>
    </source>
</evidence>
<comment type="caution">
    <text evidence="9">The sequence shown here is derived from an EMBL/GenBank/DDBJ whole genome shotgun (WGS) entry which is preliminary data.</text>
</comment>
<dbReference type="InterPro" id="IPR050901">
    <property type="entry name" value="BP-dep_ABC_trans_perm"/>
</dbReference>
<dbReference type="RefSeq" id="WP_103876180.1">
    <property type="nucleotide sequence ID" value="NZ_SODZ01000013.1"/>
</dbReference>
<name>A0A4R8EL82_9BACT</name>
<evidence type="ECO:0000256" key="7">
    <source>
        <dbReference type="RuleBase" id="RU363032"/>
    </source>
</evidence>
<keyword evidence="9" id="KW-0762">Sugar transport</keyword>
<evidence type="ECO:0000256" key="3">
    <source>
        <dbReference type="ARBA" id="ARBA00022475"/>
    </source>
</evidence>
<evidence type="ECO:0000256" key="2">
    <source>
        <dbReference type="ARBA" id="ARBA00022448"/>
    </source>
</evidence>
<keyword evidence="10" id="KW-1185">Reference proteome</keyword>
<keyword evidence="6 7" id="KW-0472">Membrane</keyword>
<evidence type="ECO:0000313" key="9">
    <source>
        <dbReference type="EMBL" id="TDX12870.1"/>
    </source>
</evidence>
<keyword evidence="5 7" id="KW-1133">Transmembrane helix</keyword>
<evidence type="ECO:0000256" key="4">
    <source>
        <dbReference type="ARBA" id="ARBA00022692"/>
    </source>
</evidence>
<accession>A0A4R8EL82</accession>
<keyword evidence="2 7" id="KW-0813">Transport</keyword>
<reference evidence="9 10" key="1">
    <citation type="submission" date="2019-03" db="EMBL/GenBank/DDBJ databases">
        <title>Genomic Encyclopedia of Type Strains, Phase IV (KMG-IV): sequencing the most valuable type-strain genomes for metagenomic binning, comparative biology and taxonomic classification.</title>
        <authorList>
            <person name="Goeker M."/>
        </authorList>
    </citation>
    <scope>NUCLEOTIDE SEQUENCE [LARGE SCALE GENOMIC DNA]</scope>
    <source>
        <strain evidence="9 10">DSM 13575</strain>
    </source>
</reference>
<evidence type="ECO:0000313" key="10">
    <source>
        <dbReference type="Proteomes" id="UP000294817"/>
    </source>
</evidence>
<dbReference type="InterPro" id="IPR000515">
    <property type="entry name" value="MetI-like"/>
</dbReference>
<dbReference type="GO" id="GO:0055085">
    <property type="term" value="P:transmembrane transport"/>
    <property type="evidence" value="ECO:0007669"/>
    <property type="project" value="InterPro"/>
</dbReference>
<proteinExistence type="inferred from homology"/>